<protein>
    <submittedName>
        <fullName evidence="2">Zinc finger protein</fullName>
    </submittedName>
</protein>
<sequence length="140" mass="15544">MLGKNKRICHGSRRPEHYLQACPKNQRCPLCGEGFVKWMEVKKKSANLGRLLFCCSSNCGYFKWSNDNQSSCAYVVGESSGVSSGTSAVKHEVEDLSRILKIFARISEEEDVEISVNVAIRKGQGSAEVNNKEKGKTKLI</sequence>
<accession>A0ABD1TZ83</accession>
<dbReference type="AlphaFoldDB" id="A0ABD1TZ83"/>
<evidence type="ECO:0000313" key="3">
    <source>
        <dbReference type="Proteomes" id="UP001604336"/>
    </source>
</evidence>
<evidence type="ECO:0000313" key="1">
    <source>
        <dbReference type="EMBL" id="KAL2517282.1"/>
    </source>
</evidence>
<gene>
    <name evidence="1" type="ORF">Adt_13529</name>
    <name evidence="2" type="ORF">Adt_14285</name>
</gene>
<keyword evidence="3" id="KW-1185">Reference proteome</keyword>
<evidence type="ECO:0000313" key="2">
    <source>
        <dbReference type="EMBL" id="KAL2518038.1"/>
    </source>
</evidence>
<comment type="caution">
    <text evidence="2">The sequence shown here is derived from an EMBL/GenBank/DDBJ whole genome shotgun (WGS) entry which is preliminary data.</text>
</comment>
<organism evidence="2 3">
    <name type="scientific">Abeliophyllum distichum</name>
    <dbReference type="NCBI Taxonomy" id="126358"/>
    <lineage>
        <taxon>Eukaryota</taxon>
        <taxon>Viridiplantae</taxon>
        <taxon>Streptophyta</taxon>
        <taxon>Embryophyta</taxon>
        <taxon>Tracheophyta</taxon>
        <taxon>Spermatophyta</taxon>
        <taxon>Magnoliopsida</taxon>
        <taxon>eudicotyledons</taxon>
        <taxon>Gunneridae</taxon>
        <taxon>Pentapetalae</taxon>
        <taxon>asterids</taxon>
        <taxon>lamiids</taxon>
        <taxon>Lamiales</taxon>
        <taxon>Oleaceae</taxon>
        <taxon>Forsythieae</taxon>
        <taxon>Abeliophyllum</taxon>
    </lineage>
</organism>
<dbReference type="Proteomes" id="UP001604336">
    <property type="component" value="Unassembled WGS sequence"/>
</dbReference>
<dbReference type="EMBL" id="JBFOLK010000004">
    <property type="protein sequence ID" value="KAL2517282.1"/>
    <property type="molecule type" value="Genomic_DNA"/>
</dbReference>
<proteinExistence type="predicted"/>
<dbReference type="EMBL" id="JBFOLK010000004">
    <property type="protein sequence ID" value="KAL2518038.1"/>
    <property type="molecule type" value="Genomic_DNA"/>
</dbReference>
<reference evidence="3" key="2">
    <citation type="submission" date="2024-07" db="EMBL/GenBank/DDBJ databases">
        <title>Two chromosome-level genome assemblies of Korean endemic species Abeliophyllum distichum and Forsythia ovata (Oleaceae).</title>
        <authorList>
            <person name="Jang H."/>
        </authorList>
    </citation>
    <scope>NUCLEOTIDE SEQUENCE [LARGE SCALE GENOMIC DNA]</scope>
</reference>
<name>A0ABD1TZ83_9LAMI</name>
<reference evidence="2" key="1">
    <citation type="submission" date="2024-07" db="EMBL/GenBank/DDBJ databases">
        <title>Two chromosome-level genome assemblies of Korean endemic species Abeliophyllum distichum and Forsythia ovata (Oleaceae).</title>
        <authorList>
            <person name="Mun J.H."/>
        </authorList>
    </citation>
    <scope>NUCLEOTIDE SEQUENCE</scope>
    <source>
        <strain evidence="2">KNKB198505000391</strain>
        <tissue evidence="2">Leaf</tissue>
    </source>
</reference>